<name>A0A8T3D497_9TELE</name>
<proteinExistence type="predicted"/>
<dbReference type="EMBL" id="JAERUA010000012">
    <property type="protein sequence ID" value="KAI1892423.1"/>
    <property type="molecule type" value="Genomic_DNA"/>
</dbReference>
<organism evidence="1 2">
    <name type="scientific">Albula goreensis</name>
    <dbReference type="NCBI Taxonomy" id="1534307"/>
    <lineage>
        <taxon>Eukaryota</taxon>
        <taxon>Metazoa</taxon>
        <taxon>Chordata</taxon>
        <taxon>Craniata</taxon>
        <taxon>Vertebrata</taxon>
        <taxon>Euteleostomi</taxon>
        <taxon>Actinopterygii</taxon>
        <taxon>Neopterygii</taxon>
        <taxon>Teleostei</taxon>
        <taxon>Albuliformes</taxon>
        <taxon>Albulidae</taxon>
        <taxon>Albula</taxon>
    </lineage>
</organism>
<evidence type="ECO:0000313" key="1">
    <source>
        <dbReference type="EMBL" id="KAI1892423.1"/>
    </source>
</evidence>
<dbReference type="AlphaFoldDB" id="A0A8T3D497"/>
<reference evidence="1" key="1">
    <citation type="submission" date="2021-01" db="EMBL/GenBank/DDBJ databases">
        <authorList>
            <person name="Zahm M."/>
            <person name="Roques C."/>
            <person name="Cabau C."/>
            <person name="Klopp C."/>
            <person name="Donnadieu C."/>
            <person name="Jouanno E."/>
            <person name="Lampietro C."/>
            <person name="Louis A."/>
            <person name="Herpin A."/>
            <person name="Echchiki A."/>
            <person name="Berthelot C."/>
            <person name="Parey E."/>
            <person name="Roest-Crollius H."/>
            <person name="Braasch I."/>
            <person name="Postlethwait J."/>
            <person name="Bobe J."/>
            <person name="Montfort J."/>
            <person name="Bouchez O."/>
            <person name="Begum T."/>
            <person name="Mejri S."/>
            <person name="Adams A."/>
            <person name="Chen W.-J."/>
            <person name="Guiguen Y."/>
        </authorList>
    </citation>
    <scope>NUCLEOTIDE SEQUENCE</scope>
    <source>
        <tissue evidence="1">Blood</tissue>
    </source>
</reference>
<gene>
    <name evidence="1" type="ORF">AGOR_G00133200</name>
</gene>
<accession>A0A8T3D497</accession>
<protein>
    <submittedName>
        <fullName evidence="1">Uncharacterized protein</fullName>
    </submittedName>
</protein>
<keyword evidence="2" id="KW-1185">Reference proteome</keyword>
<dbReference type="Proteomes" id="UP000829720">
    <property type="component" value="Unassembled WGS sequence"/>
</dbReference>
<sequence>MSDAANHKNTPTNMKQIRESMAPHILICRCLPHAVLTAEPKIWPECPGMMAVVQFVLKDWPRTAQYPHPSSSSPSRSVRQHSLLIDNALQQLAWPLHTQITCQSDYRSGDWN</sequence>
<comment type="caution">
    <text evidence="1">The sequence shown here is derived from an EMBL/GenBank/DDBJ whole genome shotgun (WGS) entry which is preliminary data.</text>
</comment>
<evidence type="ECO:0000313" key="2">
    <source>
        <dbReference type="Proteomes" id="UP000829720"/>
    </source>
</evidence>